<accession>A0A915YT05</accession>
<sequence>MADSNRNNGLLPDLLKVYDSLNAEQKRTYNEFPTQATKNLFLRGIIQERNKSFFRQFLFPNKPYRKLAQK</sequence>
<protein>
    <submittedName>
        <fullName evidence="1">Uncharacterized protein</fullName>
    </submittedName>
</protein>
<dbReference type="Proteomes" id="UP000684084">
    <property type="component" value="Unassembled WGS sequence"/>
</dbReference>
<proteinExistence type="predicted"/>
<comment type="caution">
    <text evidence="1">The sequence shown here is derived from an EMBL/GenBank/DDBJ whole genome shotgun (WGS) entry which is preliminary data.</text>
</comment>
<gene>
    <name evidence="1" type="ORF">CHRIB12_LOCUS2783</name>
</gene>
<dbReference type="EMBL" id="CAGKOT010000004">
    <property type="protein sequence ID" value="CAB5329273.1"/>
    <property type="molecule type" value="Genomic_DNA"/>
</dbReference>
<name>A0A915YT05_9GLOM</name>
<dbReference type="OrthoDB" id="10399277at2759"/>
<evidence type="ECO:0000313" key="1">
    <source>
        <dbReference type="EMBL" id="CAB5329273.1"/>
    </source>
</evidence>
<reference evidence="1" key="1">
    <citation type="submission" date="2020-05" db="EMBL/GenBank/DDBJ databases">
        <authorList>
            <person name="Rincon C."/>
            <person name="Sanders R I."/>
            <person name="Robbins C."/>
            <person name="Chaturvedi A."/>
        </authorList>
    </citation>
    <scope>NUCLEOTIDE SEQUENCE</scope>
    <source>
        <strain evidence="1">CHB12</strain>
    </source>
</reference>
<evidence type="ECO:0000313" key="2">
    <source>
        <dbReference type="Proteomes" id="UP000684084"/>
    </source>
</evidence>
<organism evidence="1 2">
    <name type="scientific">Rhizophagus irregularis</name>
    <dbReference type="NCBI Taxonomy" id="588596"/>
    <lineage>
        <taxon>Eukaryota</taxon>
        <taxon>Fungi</taxon>
        <taxon>Fungi incertae sedis</taxon>
        <taxon>Mucoromycota</taxon>
        <taxon>Glomeromycotina</taxon>
        <taxon>Glomeromycetes</taxon>
        <taxon>Glomerales</taxon>
        <taxon>Glomeraceae</taxon>
        <taxon>Rhizophagus</taxon>
    </lineage>
</organism>
<dbReference type="AlphaFoldDB" id="A0A915YT05"/>